<dbReference type="InterPro" id="IPR036390">
    <property type="entry name" value="WH_DNA-bd_sf"/>
</dbReference>
<dbReference type="SUPFAM" id="SSF48008">
    <property type="entry name" value="GntR ligand-binding domain-like"/>
    <property type="match status" value="1"/>
</dbReference>
<evidence type="ECO:0000313" key="5">
    <source>
        <dbReference type="EMBL" id="MCV7225541.1"/>
    </source>
</evidence>
<dbReference type="Proteomes" id="UP001526201">
    <property type="component" value="Unassembled WGS sequence"/>
</dbReference>
<comment type="caution">
    <text evidence="5">The sequence shown here is derived from an EMBL/GenBank/DDBJ whole genome shotgun (WGS) entry which is preliminary data.</text>
</comment>
<evidence type="ECO:0000313" key="6">
    <source>
        <dbReference type="Proteomes" id="UP001526201"/>
    </source>
</evidence>
<dbReference type="InterPro" id="IPR036388">
    <property type="entry name" value="WH-like_DNA-bd_sf"/>
</dbReference>
<evidence type="ECO:0000259" key="4">
    <source>
        <dbReference type="PROSITE" id="PS50949"/>
    </source>
</evidence>
<dbReference type="InterPro" id="IPR011711">
    <property type="entry name" value="GntR_C"/>
</dbReference>
<protein>
    <submittedName>
        <fullName evidence="5">GntR family transcriptional regulator</fullName>
    </submittedName>
</protein>
<keyword evidence="6" id="KW-1185">Reference proteome</keyword>
<dbReference type="Gene3D" id="1.10.10.10">
    <property type="entry name" value="Winged helix-like DNA-binding domain superfamily/Winged helix DNA-binding domain"/>
    <property type="match status" value="1"/>
</dbReference>
<reference evidence="5 6" key="1">
    <citation type="journal article" date="2022" name="BMC Genomics">
        <title>Comparative genome analysis of mycobacteria focusing on tRNA and non-coding RNA.</title>
        <authorList>
            <person name="Behra P.R.K."/>
            <person name="Pettersson B.M.F."/>
            <person name="Ramesh M."/>
            <person name="Das S."/>
            <person name="Dasgupta S."/>
            <person name="Kirsebom L.A."/>
        </authorList>
    </citation>
    <scope>NUCLEOTIDE SEQUENCE [LARGE SCALE GENOMIC DNA]</scope>
    <source>
        <strain evidence="5 6">DSM 44078</strain>
    </source>
</reference>
<evidence type="ECO:0000256" key="1">
    <source>
        <dbReference type="ARBA" id="ARBA00023015"/>
    </source>
</evidence>
<name>A0ABT3C8I6_9MYCO</name>
<dbReference type="PRINTS" id="PR00035">
    <property type="entry name" value="HTHGNTR"/>
</dbReference>
<dbReference type="EMBL" id="JACKTY010000014">
    <property type="protein sequence ID" value="MCV7225541.1"/>
    <property type="molecule type" value="Genomic_DNA"/>
</dbReference>
<keyword evidence="1" id="KW-0805">Transcription regulation</keyword>
<dbReference type="PANTHER" id="PTHR43537">
    <property type="entry name" value="TRANSCRIPTIONAL REGULATOR, GNTR FAMILY"/>
    <property type="match status" value="1"/>
</dbReference>
<gene>
    <name evidence="5" type="ORF">H7J73_05775</name>
</gene>
<dbReference type="SMART" id="SM00345">
    <property type="entry name" value="HTH_GNTR"/>
    <property type="match status" value="1"/>
</dbReference>
<accession>A0ABT3C8I6</accession>
<dbReference type="Pfam" id="PF07729">
    <property type="entry name" value="FCD"/>
    <property type="match status" value="1"/>
</dbReference>
<organism evidence="5 6">
    <name type="scientific">Mycolicibacterium komossense</name>
    <dbReference type="NCBI Taxonomy" id="1779"/>
    <lineage>
        <taxon>Bacteria</taxon>
        <taxon>Bacillati</taxon>
        <taxon>Actinomycetota</taxon>
        <taxon>Actinomycetes</taxon>
        <taxon>Mycobacteriales</taxon>
        <taxon>Mycobacteriaceae</taxon>
        <taxon>Mycolicibacterium</taxon>
    </lineage>
</organism>
<evidence type="ECO:0000256" key="2">
    <source>
        <dbReference type="ARBA" id="ARBA00023125"/>
    </source>
</evidence>
<proteinExistence type="predicted"/>
<dbReference type="SUPFAM" id="SSF46785">
    <property type="entry name" value="Winged helix' DNA-binding domain"/>
    <property type="match status" value="1"/>
</dbReference>
<keyword evidence="3" id="KW-0804">Transcription</keyword>
<dbReference type="PROSITE" id="PS50949">
    <property type="entry name" value="HTH_GNTR"/>
    <property type="match status" value="1"/>
</dbReference>
<sequence length="224" mass="24770">MHRTPFHAVFRADLLAGRFAPDEPLSESALTAAYGVSRTPVREALNRLEQEGLITRAARGYRIRSGAPDDVIEIYDVRIVLERAAADAAATRRSDLQLAQLAQLLRQADHEEDPAVARQLNSKWHEVLWAASHNATLYETLVNLVARLRVYDRDAAHHHDDLGVVAEEHRIILGAIEARDGATAGTAIAEHLRRTKQQRLDAFVRSSAVVPGQGVTYPGIPKDQ</sequence>
<dbReference type="InterPro" id="IPR008920">
    <property type="entry name" value="TF_FadR/GntR_C"/>
</dbReference>
<dbReference type="InterPro" id="IPR000524">
    <property type="entry name" value="Tscrpt_reg_HTH_GntR"/>
</dbReference>
<dbReference type="Pfam" id="PF00392">
    <property type="entry name" value="GntR"/>
    <property type="match status" value="1"/>
</dbReference>
<evidence type="ECO:0000256" key="3">
    <source>
        <dbReference type="ARBA" id="ARBA00023163"/>
    </source>
</evidence>
<dbReference type="Gene3D" id="1.20.120.530">
    <property type="entry name" value="GntR ligand-binding domain-like"/>
    <property type="match status" value="1"/>
</dbReference>
<dbReference type="RefSeq" id="WP_264066313.1">
    <property type="nucleotide sequence ID" value="NZ_JACKTY010000014.1"/>
</dbReference>
<dbReference type="CDD" id="cd07377">
    <property type="entry name" value="WHTH_GntR"/>
    <property type="match status" value="1"/>
</dbReference>
<keyword evidence="2" id="KW-0238">DNA-binding</keyword>
<dbReference type="PANTHER" id="PTHR43537:SF51">
    <property type="entry name" value="HTH-TYPE TRANSCRIPTIONAL REGULATOR LGOR-RELATED"/>
    <property type="match status" value="1"/>
</dbReference>
<dbReference type="SMART" id="SM00895">
    <property type="entry name" value="FCD"/>
    <property type="match status" value="1"/>
</dbReference>
<feature type="domain" description="HTH gntR-type" evidence="4">
    <location>
        <begin position="1"/>
        <end position="66"/>
    </location>
</feature>